<protein>
    <submittedName>
        <fullName evidence="1">Uncharacterized protein</fullName>
    </submittedName>
</protein>
<keyword evidence="2" id="KW-1185">Reference proteome</keyword>
<reference evidence="1 2" key="1">
    <citation type="journal article" date="2024" name="Plant Biotechnol. J.">
        <title>Dendrobium thyrsiflorum genome and its molecular insights into genes involved in important horticultural traits.</title>
        <authorList>
            <person name="Chen B."/>
            <person name="Wang J.Y."/>
            <person name="Zheng P.J."/>
            <person name="Li K.L."/>
            <person name="Liang Y.M."/>
            <person name="Chen X.F."/>
            <person name="Zhang C."/>
            <person name="Zhao X."/>
            <person name="He X."/>
            <person name="Zhang G.Q."/>
            <person name="Liu Z.J."/>
            <person name="Xu Q."/>
        </authorList>
    </citation>
    <scope>NUCLEOTIDE SEQUENCE [LARGE SCALE GENOMIC DNA]</scope>
    <source>
        <strain evidence="1">GZMU011</strain>
    </source>
</reference>
<evidence type="ECO:0000313" key="1">
    <source>
        <dbReference type="EMBL" id="KAL0905962.1"/>
    </source>
</evidence>
<dbReference type="EMBL" id="JANQDX010000018">
    <property type="protein sequence ID" value="KAL0905962.1"/>
    <property type="molecule type" value="Genomic_DNA"/>
</dbReference>
<evidence type="ECO:0000313" key="2">
    <source>
        <dbReference type="Proteomes" id="UP001552299"/>
    </source>
</evidence>
<sequence length="432" mass="48578">MNFGIIDFGIRRDSWKAAVEFRPKQEVDVEIYLRDQEEWEAESLRRGRRVFFAAFRLRPRDKPWALYKLWDNFFGPLLGALLDLLKKNSFDPRFVLYGCVEGFADGAASDPIIFGRVGSGLLHPFRLQTRAMGNMPPNADFAEVDSESPPRFTCSICDAMSWSDSSPSGKYKSSSELQSIGNTIMQASGASFLTYFSLTGVLGTAEITRHTSVGRGFASPSSVSPILSSDIKSASLMGCLTLGLLLEEFWFSRFRGASLAKVLLRSRCLYIGQSFQVKHWLGRGTFYHQFPYSVLGVLHRPENFVLRNFSVFDSHLSPHLSSDIGECDIFIIRMILFDFICFLFSLRTITSVGDGASLVLVLFSKLGRLGQTKIQGWLLLALGQAHWKDGLKTVAEPEVQHFFFSSASWLASLQMRKSQYCYSRMQVTRLAG</sequence>
<gene>
    <name evidence="1" type="ORF">M5K25_024415</name>
</gene>
<accession>A0ABD0U1Y6</accession>
<organism evidence="1 2">
    <name type="scientific">Dendrobium thyrsiflorum</name>
    <name type="common">Pinecone-like raceme dendrobium</name>
    <name type="synonym">Orchid</name>
    <dbReference type="NCBI Taxonomy" id="117978"/>
    <lineage>
        <taxon>Eukaryota</taxon>
        <taxon>Viridiplantae</taxon>
        <taxon>Streptophyta</taxon>
        <taxon>Embryophyta</taxon>
        <taxon>Tracheophyta</taxon>
        <taxon>Spermatophyta</taxon>
        <taxon>Magnoliopsida</taxon>
        <taxon>Liliopsida</taxon>
        <taxon>Asparagales</taxon>
        <taxon>Orchidaceae</taxon>
        <taxon>Epidendroideae</taxon>
        <taxon>Malaxideae</taxon>
        <taxon>Dendrobiinae</taxon>
        <taxon>Dendrobium</taxon>
    </lineage>
</organism>
<dbReference type="Proteomes" id="UP001552299">
    <property type="component" value="Unassembled WGS sequence"/>
</dbReference>
<name>A0ABD0U1Y6_DENTH</name>
<dbReference type="AlphaFoldDB" id="A0ABD0U1Y6"/>
<comment type="caution">
    <text evidence="1">The sequence shown here is derived from an EMBL/GenBank/DDBJ whole genome shotgun (WGS) entry which is preliminary data.</text>
</comment>
<proteinExistence type="predicted"/>